<gene>
    <name evidence="1" type="ORF">AYY17_03330</name>
</gene>
<reference evidence="1 2" key="1">
    <citation type="submission" date="2016-06" db="EMBL/GenBank/DDBJ databases">
        <authorList>
            <person name="Kjaerup R.B."/>
            <person name="Dalgaard T.S."/>
            <person name="Juul-Madsen H.R."/>
        </authorList>
    </citation>
    <scope>NUCLEOTIDE SEQUENCE [LARGE SCALE GENOMIC DNA]</scope>
    <source>
        <strain evidence="1 2">GCSL-Mp3</strain>
    </source>
</reference>
<accession>A0A1B8HQX1</accession>
<comment type="caution">
    <text evidence="1">The sequence shown here is derived from an EMBL/GenBank/DDBJ whole genome shotgun (WGS) entry which is preliminary data.</text>
</comment>
<dbReference type="AlphaFoldDB" id="A0A1B8HQX1"/>
<name>A0A1B8HQX1_9GAMM</name>
<evidence type="ECO:0000313" key="1">
    <source>
        <dbReference type="EMBL" id="OBU11748.1"/>
    </source>
</evidence>
<sequence length="69" mass="7941">MLFDTKENNLSRKTHYTAPACGFWVWNLFQFSFCSNHTAGVRGCWVSSDFSKLKCVKRFSVNFSFSAMA</sequence>
<dbReference type="Proteomes" id="UP000092247">
    <property type="component" value="Unassembled WGS sequence"/>
</dbReference>
<evidence type="ECO:0000313" key="2">
    <source>
        <dbReference type="Proteomes" id="UP000092247"/>
    </source>
</evidence>
<organism evidence="1 2">
    <name type="scientific">Morganella psychrotolerans</name>
    <dbReference type="NCBI Taxonomy" id="368603"/>
    <lineage>
        <taxon>Bacteria</taxon>
        <taxon>Pseudomonadati</taxon>
        <taxon>Pseudomonadota</taxon>
        <taxon>Gammaproteobacteria</taxon>
        <taxon>Enterobacterales</taxon>
        <taxon>Morganellaceae</taxon>
        <taxon>Morganella</taxon>
    </lineage>
</organism>
<proteinExistence type="predicted"/>
<protein>
    <submittedName>
        <fullName evidence="1">Uncharacterized protein</fullName>
    </submittedName>
</protein>
<dbReference type="EMBL" id="LZEX01000001">
    <property type="protein sequence ID" value="OBU11748.1"/>
    <property type="molecule type" value="Genomic_DNA"/>
</dbReference>